<feature type="region of interest" description="Disordered" evidence="1">
    <location>
        <begin position="361"/>
        <end position="407"/>
    </location>
</feature>
<keyword evidence="4" id="KW-1185">Reference proteome</keyword>
<comment type="caution">
    <text evidence="3">The sequence shown here is derived from an EMBL/GenBank/DDBJ whole genome shotgun (WGS) entry which is preliminary data.</text>
</comment>
<name>A0ABD3C037_9LAMI</name>
<evidence type="ECO:0000259" key="2">
    <source>
        <dbReference type="Pfam" id="PF05057"/>
    </source>
</evidence>
<evidence type="ECO:0000313" key="4">
    <source>
        <dbReference type="Proteomes" id="UP001632038"/>
    </source>
</evidence>
<feature type="domain" description="DUF676" evidence="2">
    <location>
        <begin position="98"/>
        <end position="123"/>
    </location>
</feature>
<feature type="compositionally biased region" description="Basic and acidic residues" evidence="1">
    <location>
        <begin position="389"/>
        <end position="407"/>
    </location>
</feature>
<dbReference type="EMBL" id="JAVIJP010000059">
    <property type="protein sequence ID" value="KAL3622674.1"/>
    <property type="molecule type" value="Genomic_DNA"/>
</dbReference>
<protein>
    <recommendedName>
        <fullName evidence="2">DUF676 domain-containing protein</fullName>
    </recommendedName>
</protein>
<dbReference type="InterPro" id="IPR007751">
    <property type="entry name" value="DUF676_lipase-like"/>
</dbReference>
<gene>
    <name evidence="3" type="ORF">CASFOL_033491</name>
</gene>
<accession>A0ABD3C037</accession>
<evidence type="ECO:0000256" key="1">
    <source>
        <dbReference type="SAM" id="MobiDB-lite"/>
    </source>
</evidence>
<dbReference type="AlphaFoldDB" id="A0ABD3C037"/>
<dbReference type="Pfam" id="PF05057">
    <property type="entry name" value="DUF676"/>
    <property type="match status" value="1"/>
</dbReference>
<dbReference type="Proteomes" id="UP001632038">
    <property type="component" value="Unassembled WGS sequence"/>
</dbReference>
<proteinExistence type="predicted"/>
<organism evidence="3 4">
    <name type="scientific">Castilleja foliolosa</name>
    <dbReference type="NCBI Taxonomy" id="1961234"/>
    <lineage>
        <taxon>Eukaryota</taxon>
        <taxon>Viridiplantae</taxon>
        <taxon>Streptophyta</taxon>
        <taxon>Embryophyta</taxon>
        <taxon>Tracheophyta</taxon>
        <taxon>Spermatophyta</taxon>
        <taxon>Magnoliopsida</taxon>
        <taxon>eudicotyledons</taxon>
        <taxon>Gunneridae</taxon>
        <taxon>Pentapetalae</taxon>
        <taxon>asterids</taxon>
        <taxon>lamiids</taxon>
        <taxon>Lamiales</taxon>
        <taxon>Orobanchaceae</taxon>
        <taxon>Pedicularideae</taxon>
        <taxon>Castillejinae</taxon>
        <taxon>Castilleja</taxon>
    </lineage>
</organism>
<feature type="compositionally biased region" description="Acidic residues" evidence="1">
    <location>
        <begin position="361"/>
        <end position="370"/>
    </location>
</feature>
<reference evidence="4" key="1">
    <citation type="journal article" date="2024" name="IScience">
        <title>Strigolactones Initiate the Formation of Haustorium-like Structures in Castilleja.</title>
        <authorList>
            <person name="Buerger M."/>
            <person name="Peterson D."/>
            <person name="Chory J."/>
        </authorList>
    </citation>
    <scope>NUCLEOTIDE SEQUENCE [LARGE SCALE GENOMIC DNA]</scope>
</reference>
<sequence>MKLKECADVGKKDFLTTPAVTSRRKKAEESIGLESVSRIVFQGERCVFVLVIRVYQRLICGTGSIVRPILLREYLSDFDLTGELPDYSSMDALVTIDFHNNMAINFITLATPHLGLRGNKQPVLSETPDFPPGQLKQRRRLKTSPTLRILEYHEIMEAVKNEWFNNAGAGWVASSRSHSVSLDDVRVNLEVLKHCATVLLLESILPPSVLNGQCHHNSSITTRSRSLLLQANNPENKPSRSDLKHKFILLLQWYSQGVTHHQFTRLQLVDLAGSERQKNGYVWAVILVYMALVEVPWIPYLSESRSERWSYIEEEVTNEATEEFFGMMQLLDESDDEFVYDDEGMADLYEIGMMSEDYELEIPPDLEPYEEPGTTYDGTKKEEDEEPFEALKEPDVENKRTPHEHVP</sequence>
<evidence type="ECO:0000313" key="3">
    <source>
        <dbReference type="EMBL" id="KAL3622674.1"/>
    </source>
</evidence>